<evidence type="ECO:0000313" key="2">
    <source>
        <dbReference type="EMBL" id="KAJ6645931.1"/>
    </source>
</evidence>
<name>A0A9Q0NAM5_9DIPT</name>
<dbReference type="EMBL" id="WJQU01000001">
    <property type="protein sequence ID" value="KAJ6645931.1"/>
    <property type="molecule type" value="Genomic_DNA"/>
</dbReference>
<protein>
    <submittedName>
        <fullName evidence="2">Uncharacterized protein</fullName>
    </submittedName>
</protein>
<feature type="compositionally biased region" description="Basic residues" evidence="1">
    <location>
        <begin position="1"/>
        <end position="10"/>
    </location>
</feature>
<evidence type="ECO:0000313" key="3">
    <source>
        <dbReference type="Proteomes" id="UP001151699"/>
    </source>
</evidence>
<feature type="region of interest" description="Disordered" evidence="1">
    <location>
        <begin position="1"/>
        <end position="21"/>
    </location>
</feature>
<dbReference type="AlphaFoldDB" id="A0A9Q0NAM5"/>
<gene>
    <name evidence="2" type="ORF">Bhyg_01140</name>
</gene>
<evidence type="ECO:0000256" key="1">
    <source>
        <dbReference type="SAM" id="MobiDB-lite"/>
    </source>
</evidence>
<sequence>MDSSHGRVHYNHGQFPQNHQPLNQHHQTLWYQNQNYQRISYQNQSLQTISNQNQYYPTSGYQNQSLQTSPYWNQCPMLPLQDRQSHNGFRNSLTLHEFWFLINDAVKEDNIGNVGISPPNTTQLQKPPIDPELNQLIENAPIYDITKWLLAEDANMANIEVTAASSNDDGRSESHLPLRSIENHIKLGELQLTQAELDTVNKDDQSRRCNYRAITEKMKMTFDAADCAFHSIGRHLLKNHLLELRFRCKHAHCQTTYRLHQQPQLFKFDVYVCRAIGNPPSTYVREEIGNSQEMRSIDATKKICSEALAADDVIIVED</sequence>
<comment type="caution">
    <text evidence="2">The sequence shown here is derived from an EMBL/GenBank/DDBJ whole genome shotgun (WGS) entry which is preliminary data.</text>
</comment>
<organism evidence="2 3">
    <name type="scientific">Pseudolycoriella hygida</name>
    <dbReference type="NCBI Taxonomy" id="35572"/>
    <lineage>
        <taxon>Eukaryota</taxon>
        <taxon>Metazoa</taxon>
        <taxon>Ecdysozoa</taxon>
        <taxon>Arthropoda</taxon>
        <taxon>Hexapoda</taxon>
        <taxon>Insecta</taxon>
        <taxon>Pterygota</taxon>
        <taxon>Neoptera</taxon>
        <taxon>Endopterygota</taxon>
        <taxon>Diptera</taxon>
        <taxon>Nematocera</taxon>
        <taxon>Sciaroidea</taxon>
        <taxon>Sciaridae</taxon>
        <taxon>Pseudolycoriella</taxon>
    </lineage>
</organism>
<keyword evidence="3" id="KW-1185">Reference proteome</keyword>
<proteinExistence type="predicted"/>
<accession>A0A9Q0NAM5</accession>
<dbReference type="Proteomes" id="UP001151699">
    <property type="component" value="Chromosome A"/>
</dbReference>
<reference evidence="2" key="1">
    <citation type="submission" date="2022-07" db="EMBL/GenBank/DDBJ databases">
        <authorList>
            <person name="Trinca V."/>
            <person name="Uliana J.V.C."/>
            <person name="Torres T.T."/>
            <person name="Ward R.J."/>
            <person name="Monesi N."/>
        </authorList>
    </citation>
    <scope>NUCLEOTIDE SEQUENCE</scope>
    <source>
        <strain evidence="2">HSMRA1968</strain>
        <tissue evidence="2">Whole embryos</tissue>
    </source>
</reference>